<dbReference type="RefSeq" id="XP_013016364.1">
    <property type="nucleotide sequence ID" value="XM_013160910.1"/>
</dbReference>
<evidence type="ECO:0000256" key="6">
    <source>
        <dbReference type="ARBA" id="ARBA00023242"/>
    </source>
</evidence>
<dbReference type="InterPro" id="IPR019786">
    <property type="entry name" value="Zinc_finger_PHD-type_CS"/>
</dbReference>
<keyword evidence="13" id="KW-1185">Reference proteome</keyword>
<dbReference type="EMBL" id="KE503206">
    <property type="protein sequence ID" value="EPX74938.1"/>
    <property type="molecule type" value="Genomic_DNA"/>
</dbReference>
<proteinExistence type="predicted"/>
<dbReference type="PROSITE" id="PS51183">
    <property type="entry name" value="JMJN"/>
    <property type="match status" value="1"/>
</dbReference>
<dbReference type="CDD" id="cd15489">
    <property type="entry name" value="PHD_SF"/>
    <property type="match status" value="1"/>
</dbReference>
<dbReference type="OMA" id="CKTTLFM"/>
<dbReference type="InterPro" id="IPR019787">
    <property type="entry name" value="Znf_PHD-finger"/>
</dbReference>
<dbReference type="CDD" id="cd15520">
    <property type="entry name" value="PHD3_Lid2p_like"/>
    <property type="match status" value="1"/>
</dbReference>
<gene>
    <name evidence="12" type="ORF">SOCG_02417</name>
</gene>
<dbReference type="SUPFAM" id="SSF51197">
    <property type="entry name" value="Clavaminate synthase-like"/>
    <property type="match status" value="1"/>
</dbReference>
<evidence type="ECO:0000259" key="9">
    <source>
        <dbReference type="PROSITE" id="PS50016"/>
    </source>
</evidence>
<feature type="domain" description="JmjN" evidence="10">
    <location>
        <begin position="82"/>
        <end position="123"/>
    </location>
</feature>
<evidence type="ECO:0000313" key="12">
    <source>
        <dbReference type="EMBL" id="EPX74938.1"/>
    </source>
</evidence>
<feature type="region of interest" description="Disordered" evidence="8">
    <location>
        <begin position="809"/>
        <end position="834"/>
    </location>
</feature>
<dbReference type="SMART" id="SM00558">
    <property type="entry name" value="JmjC"/>
    <property type="match status" value="1"/>
</dbReference>
<dbReference type="InterPro" id="IPR004198">
    <property type="entry name" value="Znf_C5HC2"/>
</dbReference>
<dbReference type="FunFam" id="3.30.40.10:FF:001132">
    <property type="entry name" value="Multicopy suppressor of chk1 protein 1"/>
    <property type="match status" value="1"/>
</dbReference>
<dbReference type="Proteomes" id="UP000016088">
    <property type="component" value="Unassembled WGS sequence"/>
</dbReference>
<dbReference type="PANTHER" id="PTHR10694">
    <property type="entry name" value="LYSINE-SPECIFIC DEMETHYLASE"/>
    <property type="match status" value="1"/>
</dbReference>
<feature type="domain" description="PHD-type" evidence="9">
    <location>
        <begin position="1417"/>
        <end position="1468"/>
    </location>
</feature>
<keyword evidence="4 7" id="KW-0863">Zinc-finger</keyword>
<feature type="compositionally biased region" description="Basic and acidic residues" evidence="8">
    <location>
        <begin position="52"/>
        <end position="66"/>
    </location>
</feature>
<dbReference type="GeneID" id="25031394"/>
<keyword evidence="5" id="KW-0862">Zinc</keyword>
<name>S9Q5L4_SCHOY</name>
<dbReference type="Pfam" id="PF00628">
    <property type="entry name" value="PHD"/>
    <property type="match status" value="2"/>
</dbReference>
<dbReference type="GO" id="GO:0007533">
    <property type="term" value="P:mating type switching"/>
    <property type="evidence" value="ECO:0007669"/>
    <property type="project" value="EnsemblFungi"/>
</dbReference>
<dbReference type="SMART" id="SM00249">
    <property type="entry name" value="PHD"/>
    <property type="match status" value="3"/>
</dbReference>
<dbReference type="InterPro" id="IPR001965">
    <property type="entry name" value="Znf_PHD"/>
</dbReference>
<dbReference type="PROSITE" id="PS01359">
    <property type="entry name" value="ZF_PHD_1"/>
    <property type="match status" value="3"/>
</dbReference>
<dbReference type="GO" id="GO:0008270">
    <property type="term" value="F:zinc ion binding"/>
    <property type="evidence" value="ECO:0007669"/>
    <property type="project" value="UniProtKB-KW"/>
</dbReference>
<dbReference type="CDD" id="cd15518">
    <property type="entry name" value="PHD_Ecm5p_Lid2p_like"/>
    <property type="match status" value="1"/>
</dbReference>
<dbReference type="Pfam" id="PF08429">
    <property type="entry name" value="PLU-1"/>
    <property type="match status" value="1"/>
</dbReference>
<dbReference type="InterPro" id="IPR013637">
    <property type="entry name" value="Lys_sp_deMease-like_dom"/>
</dbReference>
<dbReference type="Gene3D" id="3.30.40.10">
    <property type="entry name" value="Zinc/RING finger domain, C3HC4 (zinc finger)"/>
    <property type="match status" value="3"/>
</dbReference>
<feature type="region of interest" description="Disordered" evidence="8">
    <location>
        <begin position="37"/>
        <end position="74"/>
    </location>
</feature>
<keyword evidence="6" id="KW-0539">Nucleus</keyword>
<dbReference type="eggNOG" id="KOG1246">
    <property type="taxonomic scope" value="Eukaryota"/>
</dbReference>
<dbReference type="InterPro" id="IPR013083">
    <property type="entry name" value="Znf_RING/FYVE/PHD"/>
</dbReference>
<evidence type="ECO:0000256" key="5">
    <source>
        <dbReference type="ARBA" id="ARBA00022833"/>
    </source>
</evidence>
<sequence length="1551" mass="176193">MRKSSLNNFATSQNLFQFPSVDFEHITESAIKNSTSSIHLAPTEPISSNQKQENDLSSESKLDPLHPKPSFGRNLLTNETIQNSHEPSEDSFTLGLAYISELYASTKHLGASKILPPSGWSCPFTIDPTTLKFVCKNNRPSSRSVLTPVLSKEHKSPSAIPLSEEKRIADRSDSVVLSFIFVLGKQVDLLQLKQWLQFSQKLDMPKYEFWSQAAQFYKLDVNSLETAYSTYESSDTQNVTNGAGFSRSPITRPAKRARRQLQGPKCKVCDQEGSSFVTCYICQASYHYSCVEAPFAPFTNIHYFTCNRCIPDNLKLSWKDVDYHCISSFLDSNSNLESSLSSSVSSFHNQFSPSYIHELNNCIPSSKSQASARKTRSSKTNDDSSSSSSFPFALLNPESHYTYLSRLSPLEQYFWSSSFYTNSSTFETSDQPLVGICKNKTAFPTNRQSPYYNDPWNLPFLQFAKLSPLKFTPPEILTPTVEFGQLSTCVGWKRNTMSLFGLHYHHCGSPKTWYVIPAEETAKYEKLLLELLPASLKEQPETTKNSSFLLPLQVILANGINVNTFLQYPNEFVITFPDAIYTSLDHGFNIHESIPFAAKEWITDKYAQQSFQTYKDLCIPTPFSYDHILLANATVDKTVHSAYWLMTCLRERIDDELKLRNNFRKKFASLPWVPVPLESSVMACSHCKTFAYMVAVGINKSNQTFCLLHAGQNLNTKNNDLTISVRYNDGALSEAYNAVVERAKKAEVWLDKYREVFSTARPSLKVLKNLYNEADTLSCPIQEVEELRSFVQMGQNWLEKASVVLKRKAPLKKDKRKMKKSTNESPSDDGVSSPALKYNESDILIELVEEGCKFPFEIQEMELLHEKLNQLRSYQEKAKSVRNQQLTYDICLNMVNEGKEIQIETPELEFFEKQLSYTTWTKSFKEIVNREDFALEELVDLINRGNEIGIPTDSEEMAQALFMKDKSERWNKQVETFLTQETTPTQKLVELKNEAKQLCVDKNLKDRLNEVLFKSVSSHDRLVSLIAGSENADFEKRPTVDEARNILNEAEALSSKPEEFVTAQKLVTKTLEWVRKGKRLFGKANAPLEIFNQHLEFVDQKNSSAMIDEGTDAHLHVGNEYYIVAGSNPLDFHYCFCRLPESGMMIECEVCHEWYHAKCMKMSKKKLRANEKFVCPICDYRVEIPRHSHRPPLIELQQMVSDIPSLPFQPGEVDLLKRVVHDAVNFRDLIQNTIQDPSRLSFEDIPIIRFFLRKLEGVEILYTEEINVFRQKLHELLPIAPVPPPFIGESRSNRKPRPTKRQREIMDQVESGKLTSAEGAAAIAATQIRNQTNSVTRNQNVHTLSTTLSPWAMKSLAEAVLSSAPLPAADSLVNEPKLIQTPDAISPDITKFTDFNLMENIEAPITPTSVVDDQNSTVVCLCKQPFAISDGMVQCHTCSEWYHYDCVGLSSEIVSTLSTYICPECCSKQGKLYPFNTRPRSVPSLWASQTYPPSVLQGTTENFSTLNKAFTTSANLFDMLTPMDTTSYSSKVDYFLEDKKPDLFTETYLSM</sequence>
<comment type="subcellular location">
    <subcellularLocation>
        <location evidence="1">Nucleus</location>
    </subcellularLocation>
</comment>
<keyword evidence="2" id="KW-0479">Metal-binding</keyword>
<dbReference type="GO" id="GO:0040029">
    <property type="term" value="P:epigenetic regulation of gene expression"/>
    <property type="evidence" value="ECO:0007669"/>
    <property type="project" value="UniProtKB-ARBA"/>
</dbReference>
<evidence type="ECO:0000256" key="7">
    <source>
        <dbReference type="PROSITE-ProRule" id="PRU00146"/>
    </source>
</evidence>
<evidence type="ECO:0000256" key="8">
    <source>
        <dbReference type="SAM" id="MobiDB-lite"/>
    </source>
</evidence>
<evidence type="ECO:0000256" key="3">
    <source>
        <dbReference type="ARBA" id="ARBA00022737"/>
    </source>
</evidence>
<dbReference type="Pfam" id="PF02928">
    <property type="entry name" value="zf-C5HC2"/>
    <property type="match status" value="1"/>
</dbReference>
<organism evidence="12 13">
    <name type="scientific">Schizosaccharomyces octosporus (strain yFS286)</name>
    <name type="common">Fission yeast</name>
    <name type="synonym">Octosporomyces octosporus</name>
    <dbReference type="NCBI Taxonomy" id="483514"/>
    <lineage>
        <taxon>Eukaryota</taxon>
        <taxon>Fungi</taxon>
        <taxon>Dikarya</taxon>
        <taxon>Ascomycota</taxon>
        <taxon>Taphrinomycotina</taxon>
        <taxon>Schizosaccharomycetes</taxon>
        <taxon>Schizosaccharomycetales</taxon>
        <taxon>Schizosaccharomycetaceae</taxon>
        <taxon>Schizosaccharomyces</taxon>
    </lineage>
</organism>
<dbReference type="InterPro" id="IPR011011">
    <property type="entry name" value="Znf_FYVE_PHD"/>
</dbReference>
<dbReference type="PROSITE" id="PS51184">
    <property type="entry name" value="JMJC"/>
    <property type="match status" value="1"/>
</dbReference>
<dbReference type="Gene3D" id="2.60.120.650">
    <property type="entry name" value="Cupin"/>
    <property type="match status" value="1"/>
</dbReference>
<dbReference type="SUPFAM" id="SSF57903">
    <property type="entry name" value="FYVE/PHD zinc finger"/>
    <property type="match status" value="3"/>
</dbReference>
<feature type="compositionally biased region" description="Basic residues" evidence="8">
    <location>
        <begin position="809"/>
        <end position="820"/>
    </location>
</feature>
<protein>
    <submittedName>
        <fullName evidence="12">Multi-copy suppressor-Chk1</fullName>
    </submittedName>
</protein>
<dbReference type="VEuPathDB" id="FungiDB:SOCG_02417"/>
<dbReference type="InterPro" id="IPR003347">
    <property type="entry name" value="JmjC_dom"/>
</dbReference>
<evidence type="ECO:0000256" key="2">
    <source>
        <dbReference type="ARBA" id="ARBA00022723"/>
    </source>
</evidence>
<evidence type="ECO:0000259" key="11">
    <source>
        <dbReference type="PROSITE" id="PS51184"/>
    </source>
</evidence>
<dbReference type="PANTHER" id="PTHR10694:SF113">
    <property type="entry name" value="PROTEIN JUMONJI"/>
    <property type="match status" value="1"/>
</dbReference>
<keyword evidence="3" id="KW-0677">Repeat</keyword>
<dbReference type="Pfam" id="PF02373">
    <property type="entry name" value="JmjC"/>
    <property type="match status" value="1"/>
</dbReference>
<evidence type="ECO:0000259" key="10">
    <source>
        <dbReference type="PROSITE" id="PS51183"/>
    </source>
</evidence>
<dbReference type="GO" id="GO:0000812">
    <property type="term" value="C:Swr1 complex"/>
    <property type="evidence" value="ECO:0007669"/>
    <property type="project" value="EnsemblFungi"/>
</dbReference>
<evidence type="ECO:0000256" key="4">
    <source>
        <dbReference type="ARBA" id="ARBA00022771"/>
    </source>
</evidence>
<feature type="domain" description="JmjC" evidence="11">
    <location>
        <begin position="450"/>
        <end position="613"/>
    </location>
</feature>
<dbReference type="GO" id="GO:0070828">
    <property type="term" value="P:heterochromatin organization"/>
    <property type="evidence" value="ECO:0007669"/>
    <property type="project" value="UniProtKB-ARBA"/>
</dbReference>
<reference evidence="12 13" key="1">
    <citation type="journal article" date="2011" name="Science">
        <title>Comparative functional genomics of the fission yeasts.</title>
        <authorList>
            <person name="Rhind N."/>
            <person name="Chen Z."/>
            <person name="Yassour M."/>
            <person name="Thompson D.A."/>
            <person name="Haas B.J."/>
            <person name="Habib N."/>
            <person name="Wapinski I."/>
            <person name="Roy S."/>
            <person name="Lin M.F."/>
            <person name="Heiman D.I."/>
            <person name="Young S.K."/>
            <person name="Furuya K."/>
            <person name="Guo Y."/>
            <person name="Pidoux A."/>
            <person name="Chen H.M."/>
            <person name="Robbertse B."/>
            <person name="Goldberg J.M."/>
            <person name="Aoki K."/>
            <person name="Bayne E.H."/>
            <person name="Berlin A.M."/>
            <person name="Desjardins C.A."/>
            <person name="Dobbs E."/>
            <person name="Dukaj L."/>
            <person name="Fan L."/>
            <person name="FitzGerald M.G."/>
            <person name="French C."/>
            <person name="Gujja S."/>
            <person name="Hansen K."/>
            <person name="Keifenheim D."/>
            <person name="Levin J.Z."/>
            <person name="Mosher R.A."/>
            <person name="Mueller C.A."/>
            <person name="Pfiffner J."/>
            <person name="Priest M."/>
            <person name="Russ C."/>
            <person name="Smialowska A."/>
            <person name="Swoboda P."/>
            <person name="Sykes S.M."/>
            <person name="Vaughn M."/>
            <person name="Vengrova S."/>
            <person name="Yoder R."/>
            <person name="Zeng Q."/>
            <person name="Allshire R."/>
            <person name="Baulcombe D."/>
            <person name="Birren B.W."/>
            <person name="Brown W."/>
            <person name="Ekwall K."/>
            <person name="Kellis M."/>
            <person name="Leatherwood J."/>
            <person name="Levin H."/>
            <person name="Margalit H."/>
            <person name="Martienssen R."/>
            <person name="Nieduszynski C.A."/>
            <person name="Spatafora J.W."/>
            <person name="Friedman N."/>
            <person name="Dalgaard J.Z."/>
            <person name="Baumann P."/>
            <person name="Niki H."/>
            <person name="Regev A."/>
            <person name="Nusbaum C."/>
        </authorList>
    </citation>
    <scope>NUCLEOTIDE SEQUENCE [LARGE SCALE GENOMIC DNA]</scope>
    <source>
        <strain evidence="13">yFS286</strain>
    </source>
</reference>
<dbReference type="InterPro" id="IPR003349">
    <property type="entry name" value="JmjN"/>
</dbReference>
<dbReference type="HOGENOM" id="CLU_247392_0_0_1"/>
<evidence type="ECO:0000256" key="1">
    <source>
        <dbReference type="ARBA" id="ARBA00004123"/>
    </source>
</evidence>
<accession>S9Q5L4</accession>
<dbReference type="PROSITE" id="PS50016">
    <property type="entry name" value="ZF_PHD_2"/>
    <property type="match status" value="2"/>
</dbReference>
<feature type="domain" description="PHD-type" evidence="9">
    <location>
        <begin position="1132"/>
        <end position="1181"/>
    </location>
</feature>
<dbReference type="OrthoDB" id="1678912at2759"/>
<evidence type="ECO:0000313" key="13">
    <source>
        <dbReference type="Proteomes" id="UP000016088"/>
    </source>
</evidence>